<dbReference type="PANTHER" id="PTHR43047">
    <property type="entry name" value="TWO-COMPONENT HISTIDINE PROTEIN KINASE"/>
    <property type="match status" value="1"/>
</dbReference>
<dbReference type="InterPro" id="IPR003594">
    <property type="entry name" value="HATPase_dom"/>
</dbReference>
<dbReference type="SUPFAM" id="SSF55781">
    <property type="entry name" value="GAF domain-like"/>
    <property type="match status" value="1"/>
</dbReference>
<dbReference type="PRINTS" id="PR00344">
    <property type="entry name" value="BCTRLSENSOR"/>
</dbReference>
<evidence type="ECO:0000256" key="6">
    <source>
        <dbReference type="PROSITE-ProRule" id="PRU00169"/>
    </source>
</evidence>
<dbReference type="Pfam" id="PF00072">
    <property type="entry name" value="Response_reg"/>
    <property type="match status" value="1"/>
</dbReference>
<dbReference type="OrthoDB" id="21225at2759"/>
<feature type="compositionally biased region" description="Low complexity" evidence="7">
    <location>
        <begin position="1471"/>
        <end position="1487"/>
    </location>
</feature>
<dbReference type="Gene3D" id="3.30.450.40">
    <property type="match status" value="1"/>
</dbReference>
<dbReference type="PANTHER" id="PTHR43047:SF72">
    <property type="entry name" value="OSMOSENSING HISTIDINE PROTEIN KINASE SLN1"/>
    <property type="match status" value="1"/>
</dbReference>
<feature type="compositionally biased region" description="Low complexity" evidence="7">
    <location>
        <begin position="1536"/>
        <end position="1550"/>
    </location>
</feature>
<dbReference type="CDD" id="cd17546">
    <property type="entry name" value="REC_hyHK_CKI1_RcsC-like"/>
    <property type="match status" value="1"/>
</dbReference>
<feature type="modified residue" description="4-aspartylphosphate" evidence="6">
    <location>
        <position position="1642"/>
    </location>
</feature>
<evidence type="ECO:0000256" key="5">
    <source>
        <dbReference type="ARBA" id="ARBA00022777"/>
    </source>
</evidence>
<dbReference type="InterPro" id="IPR029016">
    <property type="entry name" value="GAF-like_dom_sf"/>
</dbReference>
<accession>A0A316Z2K0</accession>
<feature type="compositionally biased region" description="Pro residues" evidence="7">
    <location>
        <begin position="75"/>
        <end position="89"/>
    </location>
</feature>
<feature type="domain" description="Response regulatory" evidence="9">
    <location>
        <begin position="1590"/>
        <end position="1747"/>
    </location>
</feature>
<dbReference type="Gene3D" id="3.40.50.2300">
    <property type="match status" value="1"/>
</dbReference>
<evidence type="ECO:0000313" key="11">
    <source>
        <dbReference type="Proteomes" id="UP000245946"/>
    </source>
</evidence>
<feature type="compositionally biased region" description="Low complexity" evidence="7">
    <location>
        <begin position="474"/>
        <end position="487"/>
    </location>
</feature>
<feature type="compositionally biased region" description="Low complexity" evidence="7">
    <location>
        <begin position="220"/>
        <end position="243"/>
    </location>
</feature>
<proteinExistence type="predicted"/>
<evidence type="ECO:0000256" key="3">
    <source>
        <dbReference type="ARBA" id="ARBA00022553"/>
    </source>
</evidence>
<dbReference type="InterPro" id="IPR005467">
    <property type="entry name" value="His_kinase_dom"/>
</dbReference>
<feature type="compositionally biased region" description="Low complexity" evidence="7">
    <location>
        <begin position="1502"/>
        <end position="1514"/>
    </location>
</feature>
<dbReference type="GO" id="GO:0009927">
    <property type="term" value="F:histidine phosphotransfer kinase activity"/>
    <property type="evidence" value="ECO:0007669"/>
    <property type="project" value="TreeGrafter"/>
</dbReference>
<evidence type="ECO:0000256" key="2">
    <source>
        <dbReference type="ARBA" id="ARBA00012438"/>
    </source>
</evidence>
<dbReference type="InterPro" id="IPR011006">
    <property type="entry name" value="CheY-like_superfamily"/>
</dbReference>
<sequence>MRDDGAQIRAASQAGDAGATDLDRSPADEAMASWPGPKMFAGSRTPPPMMPSTAELKESALADASRERQGSLPAQAPPRPTPSEAPSPPASLSGDPFALLQFVSSSSPQVREAASLGDAAQRMMSDSPHGRSPALGAKSSPELSGNKMAKGSLARQTSEGRKPAFDDSVWRADEASSAGARTAPRATGAPSATRPDMHAQISDFDLETAHVTVGSHSAHSAAGQRGSSDSASSQPSSPVPSRSMLEAARRSTMRPSGHSSAASSASNVVQVRSPDSISSAADAAEAPSRPGPTPVQLPPELQQDGSEPPQTWSSAPEGMLTSFNSVLSSHLGGVRRNEDASTSDIGDTSTVSGLRRAARRASARRERPLVRPRTADRNLPPHSQSFHGIARPSFDDGSPLEPAPDKWVPPMSELRPRPPQTVGRTHSDGEGDEPGAGARRSESHMYESMRNSCGQRTGPHSGNRSRTTSDAQWQRSQDQDIISQPSSGNPFVNAYLTMGKRVEGFYREFGYLPAIVPPNDLERRQALRRYGPPKISSDVNFERVAHLVKLVFNTKLVIVSLVGEKTQHFRTQAGASSSGFSPEWLQSIAMSRNCSFCSHAILQDNDEPFVVLDTLKDWRFAGNPLVANSPHIRFYAGAPLRTTDGFNLGSLCIIDDKPWPEFNPRQRHTLREFARVVMREMELARDAIHLKSRDRMQHSIELFTRECLEMESGDASADEDEAGLHQVYTFAAKGMREALQASGAIVFDLSHFELVESPSFDGEETTSKIFFPSPYQNPDAAPFASFDNPGGIEGLMETTGGMSQEAGAELKNKAVPPMAVLGASESHAAPPDRGQPVPLSHYIKVAEFLRRHRTGCYYPFVPAPFRHLLPPDASNLLLVPIFGLNKQPFALLCAYSKSSENGPQLQDIKDSGLQYLRAMGTIILSAILKKDIMLADKAKSHFISNISHELRTPLHGILAAAELLAETKINATQGSYLETVEACGKSLLELVNHVLDFTKLSGNTRTSQMATKPTQRCDLVKLVQEVCESSWIGQMARKLDSQQSSGIGSAYAQGSSGSAEPGAASVRPSIGRALGGGAVETVIDVMMRPDGWLVKCDAAGIRRVLMNLIGNSLKFTTEGFVHVSLRELQTSDTHVVVELGVTDTGKGISRAFLEEQLFHPFTQENHLGPGTGLGLSIVNSIVQSPAINGKIDVWSTLGQGTEMRVTCELELADANAADLEGLVYRPQLNVAQQHTVSLLGFDPESRGHSDLKEVLRSYLEDWWHCTVVDADADFVVINEALPLLEDLAKTARDAQRSPPPALVLTGARGDPQGTAACDNYHRAGGVSRLLFKPVGPAKLESLVDFCVRCVERIKRGEPALAADEDRDAPLPSPAASPMKPALEKADSYFSTTSSSSARTPRVEVRLNSALTPKASDSSRVTVPSLHHAALSSHHMSPGPPSLSDAGSLLRRHSDHDRNATIRTHSDSSIDSAPPTSRRSRPTLPARSITFHEPRLQRQAVMSPNHSSHPHSGSSRRSDSGEVHDYFGPAAMAATASTSGSSTASMHSASTPNSPGSTISLEGGDGAILRSALQTPRGSHGSHSSIKRRLHILSIDDNQINRKMLAAFLSKMDVEYVEAANGEEGVRAFEAHPPQYFDVILMDISMPVLDGISATAQIRKMEAERFRAAVQHGGAQAPSSWRGAHPRAPGVGTPGGSRPTAQSRAKIFALTGHSSDDDKRRAFATGADGFIVKPLSFKILSSLLKMLAYTD</sequence>
<dbReference type="Proteomes" id="UP000245946">
    <property type="component" value="Unassembled WGS sequence"/>
</dbReference>
<dbReference type="PROSITE" id="PS50109">
    <property type="entry name" value="HIS_KIN"/>
    <property type="match status" value="1"/>
</dbReference>
<feature type="compositionally biased region" description="Basic and acidic residues" evidence="7">
    <location>
        <begin position="55"/>
        <end position="69"/>
    </location>
</feature>
<dbReference type="SUPFAM" id="SSF52172">
    <property type="entry name" value="CheY-like"/>
    <property type="match status" value="1"/>
</dbReference>
<organism evidence="10 11">
    <name type="scientific">Tilletiopsis washingtonensis</name>
    <dbReference type="NCBI Taxonomy" id="58919"/>
    <lineage>
        <taxon>Eukaryota</taxon>
        <taxon>Fungi</taxon>
        <taxon>Dikarya</taxon>
        <taxon>Basidiomycota</taxon>
        <taxon>Ustilaginomycotina</taxon>
        <taxon>Exobasidiomycetes</taxon>
        <taxon>Entylomatales</taxon>
        <taxon>Entylomatales incertae sedis</taxon>
        <taxon>Tilletiopsis</taxon>
    </lineage>
</organism>
<dbReference type="EC" id="2.7.13.3" evidence="2"/>
<dbReference type="Gene3D" id="3.30.565.10">
    <property type="entry name" value="Histidine kinase-like ATPase, C-terminal domain"/>
    <property type="match status" value="1"/>
</dbReference>
<feature type="region of interest" description="Disordered" evidence="7">
    <location>
        <begin position="1456"/>
        <end position="1523"/>
    </location>
</feature>
<dbReference type="SMART" id="SM00448">
    <property type="entry name" value="REC"/>
    <property type="match status" value="1"/>
</dbReference>
<name>A0A316Z2K0_9BASI</name>
<protein>
    <recommendedName>
        <fullName evidence="2">histidine kinase</fullName>
        <ecNumber evidence="2">2.7.13.3</ecNumber>
    </recommendedName>
</protein>
<dbReference type="InterPro" id="IPR004358">
    <property type="entry name" value="Sig_transdc_His_kin-like_C"/>
</dbReference>
<dbReference type="InterPro" id="IPR003018">
    <property type="entry name" value="GAF"/>
</dbReference>
<feature type="compositionally biased region" description="Low complexity" evidence="7">
    <location>
        <begin position="175"/>
        <end position="194"/>
    </location>
</feature>
<feature type="compositionally biased region" description="Basic and acidic residues" evidence="7">
    <location>
        <begin position="1456"/>
        <end position="1467"/>
    </location>
</feature>
<dbReference type="Pfam" id="PF02518">
    <property type="entry name" value="HATPase_c"/>
    <property type="match status" value="1"/>
</dbReference>
<dbReference type="SUPFAM" id="SSF47384">
    <property type="entry name" value="Homodimeric domain of signal transducing histidine kinase"/>
    <property type="match status" value="1"/>
</dbReference>
<dbReference type="GeneID" id="37268244"/>
<dbReference type="SMART" id="SM00388">
    <property type="entry name" value="HisKA"/>
    <property type="match status" value="1"/>
</dbReference>
<dbReference type="CDD" id="cd00082">
    <property type="entry name" value="HisKA"/>
    <property type="match status" value="1"/>
</dbReference>
<dbReference type="InterPro" id="IPR036097">
    <property type="entry name" value="HisK_dim/P_sf"/>
</dbReference>
<keyword evidence="5" id="KW-0418">Kinase</keyword>
<dbReference type="FunFam" id="1.10.287.130:FF:000023">
    <property type="entry name" value="Sensor histidine kinase/response regulator, putative"/>
    <property type="match status" value="1"/>
</dbReference>
<gene>
    <name evidence="10" type="ORF">FA09DRAFT_312585</name>
</gene>
<feature type="compositionally biased region" description="Polar residues" evidence="7">
    <location>
        <begin position="340"/>
        <end position="352"/>
    </location>
</feature>
<feature type="region of interest" description="Disordered" evidence="7">
    <location>
        <begin position="1673"/>
        <end position="1699"/>
    </location>
</feature>
<keyword evidence="4" id="KW-0808">Transferase</keyword>
<dbReference type="RefSeq" id="XP_025595467.1">
    <property type="nucleotide sequence ID" value="XM_025740698.1"/>
</dbReference>
<dbReference type="GO" id="GO:0005886">
    <property type="term" value="C:plasma membrane"/>
    <property type="evidence" value="ECO:0007669"/>
    <property type="project" value="TreeGrafter"/>
</dbReference>
<dbReference type="SUPFAM" id="SSF55874">
    <property type="entry name" value="ATPase domain of HSP90 chaperone/DNA topoisomerase II/histidine kinase"/>
    <property type="match status" value="1"/>
</dbReference>
<keyword evidence="3 6" id="KW-0597">Phosphoprotein</keyword>
<dbReference type="Pfam" id="PF01590">
    <property type="entry name" value="GAF"/>
    <property type="match status" value="1"/>
</dbReference>
<dbReference type="PROSITE" id="PS50110">
    <property type="entry name" value="RESPONSE_REGULATORY"/>
    <property type="match status" value="1"/>
</dbReference>
<dbReference type="InterPro" id="IPR003661">
    <property type="entry name" value="HisK_dim/P_dom"/>
</dbReference>
<evidence type="ECO:0000259" key="9">
    <source>
        <dbReference type="PROSITE" id="PS50110"/>
    </source>
</evidence>
<feature type="region of interest" description="Disordered" evidence="7">
    <location>
        <begin position="1"/>
        <end position="489"/>
    </location>
</feature>
<reference evidence="10 11" key="1">
    <citation type="journal article" date="2018" name="Mol. Biol. Evol.">
        <title>Broad Genomic Sampling Reveals a Smut Pathogenic Ancestry of the Fungal Clade Ustilaginomycotina.</title>
        <authorList>
            <person name="Kijpornyongpan T."/>
            <person name="Mondo S.J."/>
            <person name="Barry K."/>
            <person name="Sandor L."/>
            <person name="Lee J."/>
            <person name="Lipzen A."/>
            <person name="Pangilinan J."/>
            <person name="LaButti K."/>
            <person name="Hainaut M."/>
            <person name="Henrissat B."/>
            <person name="Grigoriev I.V."/>
            <person name="Spatafora J.W."/>
            <person name="Aime M.C."/>
        </authorList>
    </citation>
    <scope>NUCLEOTIDE SEQUENCE [LARGE SCALE GENOMIC DNA]</scope>
    <source>
        <strain evidence="10 11">MCA 4186</strain>
    </source>
</reference>
<dbReference type="EMBL" id="KZ819306">
    <property type="protein sequence ID" value="PWN95188.1"/>
    <property type="molecule type" value="Genomic_DNA"/>
</dbReference>
<feature type="region of interest" description="Disordered" evidence="7">
    <location>
        <begin position="1536"/>
        <end position="1562"/>
    </location>
</feature>
<dbReference type="SMART" id="SM00387">
    <property type="entry name" value="HATPase_c"/>
    <property type="match status" value="1"/>
</dbReference>
<feature type="compositionally biased region" description="Low complexity" evidence="7">
    <location>
        <begin position="273"/>
        <end position="288"/>
    </location>
</feature>
<feature type="domain" description="Histidine kinase" evidence="8">
    <location>
        <begin position="945"/>
        <end position="1211"/>
    </location>
</feature>
<evidence type="ECO:0000259" key="8">
    <source>
        <dbReference type="PROSITE" id="PS50109"/>
    </source>
</evidence>
<dbReference type="InterPro" id="IPR036890">
    <property type="entry name" value="HATPase_C_sf"/>
</dbReference>
<evidence type="ECO:0000256" key="1">
    <source>
        <dbReference type="ARBA" id="ARBA00000085"/>
    </source>
</evidence>
<evidence type="ECO:0000256" key="7">
    <source>
        <dbReference type="SAM" id="MobiDB-lite"/>
    </source>
</evidence>
<dbReference type="GO" id="GO:0000155">
    <property type="term" value="F:phosphorelay sensor kinase activity"/>
    <property type="evidence" value="ECO:0007669"/>
    <property type="project" value="InterPro"/>
</dbReference>
<evidence type="ECO:0000313" key="10">
    <source>
        <dbReference type="EMBL" id="PWN95188.1"/>
    </source>
</evidence>
<comment type="catalytic activity">
    <reaction evidence="1">
        <text>ATP + protein L-histidine = ADP + protein N-phospho-L-histidine.</text>
        <dbReference type="EC" id="2.7.13.3"/>
    </reaction>
</comment>
<feature type="compositionally biased region" description="Basic and acidic residues" evidence="7">
    <location>
        <begin position="363"/>
        <end position="376"/>
    </location>
</feature>
<feature type="compositionally biased region" description="Basic and acidic residues" evidence="7">
    <location>
        <begin position="158"/>
        <end position="174"/>
    </location>
</feature>
<dbReference type="Pfam" id="PF00512">
    <property type="entry name" value="HisKA"/>
    <property type="match status" value="1"/>
</dbReference>
<dbReference type="STRING" id="58919.A0A316Z2K0"/>
<dbReference type="Gene3D" id="1.10.287.130">
    <property type="match status" value="1"/>
</dbReference>
<feature type="region of interest" description="Disordered" evidence="7">
    <location>
        <begin position="1360"/>
        <end position="1380"/>
    </location>
</feature>
<dbReference type="InterPro" id="IPR001789">
    <property type="entry name" value="Sig_transdc_resp-reg_receiver"/>
</dbReference>
<keyword evidence="11" id="KW-1185">Reference proteome</keyword>
<feature type="compositionally biased region" description="Polar residues" evidence="7">
    <location>
        <begin position="303"/>
        <end position="314"/>
    </location>
</feature>
<evidence type="ECO:0000256" key="4">
    <source>
        <dbReference type="ARBA" id="ARBA00022679"/>
    </source>
</evidence>
<feature type="compositionally biased region" description="Polar residues" evidence="7">
    <location>
        <begin position="449"/>
        <end position="473"/>
    </location>
</feature>